<dbReference type="AlphaFoldDB" id="A0A0M4L5H4"/>
<dbReference type="SUPFAM" id="SSF51197">
    <property type="entry name" value="Clavaminate synthase-like"/>
    <property type="match status" value="1"/>
</dbReference>
<dbReference type="GO" id="GO:0005506">
    <property type="term" value="F:iron ion binding"/>
    <property type="evidence" value="ECO:0007669"/>
    <property type="project" value="UniProtKB-ARBA"/>
</dbReference>
<keyword evidence="2" id="KW-1185">Reference proteome</keyword>
<reference evidence="1 2" key="1">
    <citation type="journal article" date="2015" name="Genome Announc.">
        <title>Genome Sequence of 'Candidatus Thioglobus singularis' Strain PS1, a Mixotroph from the SUP05 Clade of Marine Gammaproteobacteria.</title>
        <authorList>
            <person name="Marshall K.T."/>
            <person name="Morris R.M."/>
        </authorList>
    </citation>
    <scope>NUCLEOTIDE SEQUENCE [LARGE SCALE GENOMIC DNA]</scope>
    <source>
        <strain evidence="1 2">PS1</strain>
    </source>
</reference>
<dbReference type="Proteomes" id="UP000068905">
    <property type="component" value="Chromosome"/>
</dbReference>
<proteinExistence type="predicted"/>
<sequence>MSRLLKAHQIDQYKKDGAVLIKGKFDRAWIENLRKGISKDFQNPSPRFVRHTKDDDVPGYFEDFWTWDLFDEFTDFVHNSPTAQIASELMGASQVNLVMDNWFLREAGSKSGAPFHHDISYFDFEGSMCVLWLPLEPVPKEEAIAWIKGSHLWNKLYIRTRFQEGHPDDGKAGVVNEKSYDITPDILNNKEDYDFLQWDLEVGDCVFFDIRTLHGSLSQSIPKSTIHRYTLRMAKEGSKIEYRGDWAQAERTIMESNGYKNGDDLSGKMFPTLYQEV</sequence>
<evidence type="ECO:0000313" key="1">
    <source>
        <dbReference type="EMBL" id="ALE01938.1"/>
    </source>
</evidence>
<dbReference type="Pfam" id="PF05721">
    <property type="entry name" value="PhyH"/>
    <property type="match status" value="1"/>
</dbReference>
<gene>
    <name evidence="1" type="ORF">W908_04805</name>
</gene>
<dbReference type="KEGG" id="tsn:W908_04805"/>
<dbReference type="Gene3D" id="2.60.120.620">
    <property type="entry name" value="q2cbj1_9rhob like domain"/>
    <property type="match status" value="1"/>
</dbReference>
<dbReference type="OrthoDB" id="9814777at2"/>
<dbReference type="PATRIC" id="fig|1125411.7.peg.943"/>
<organism evidence="1 2">
    <name type="scientific">Candidatus Pseudothioglobus singularis PS1</name>
    <dbReference type="NCBI Taxonomy" id="1125411"/>
    <lineage>
        <taxon>Bacteria</taxon>
        <taxon>Pseudomonadati</taxon>
        <taxon>Pseudomonadota</taxon>
        <taxon>Gammaproteobacteria</taxon>
        <taxon>Candidatus Pseudothioglobaceae</taxon>
        <taxon>Candidatus Pseudothioglobus</taxon>
    </lineage>
</organism>
<dbReference type="EMBL" id="CP006911">
    <property type="protein sequence ID" value="ALE01938.1"/>
    <property type="molecule type" value="Genomic_DNA"/>
</dbReference>
<evidence type="ECO:0000313" key="2">
    <source>
        <dbReference type="Proteomes" id="UP000068905"/>
    </source>
</evidence>
<dbReference type="InterPro" id="IPR008775">
    <property type="entry name" value="Phytyl_CoA_dOase-like"/>
</dbReference>
<dbReference type="GO" id="GO:0016706">
    <property type="term" value="F:2-oxoglutarate-dependent dioxygenase activity"/>
    <property type="evidence" value="ECO:0007669"/>
    <property type="project" value="UniProtKB-ARBA"/>
</dbReference>
<dbReference type="PANTHER" id="PTHR20883:SF49">
    <property type="entry name" value="PHYTANOYL-COA DIOXYGENASE"/>
    <property type="match status" value="1"/>
</dbReference>
<dbReference type="RefSeq" id="WP_053820146.1">
    <property type="nucleotide sequence ID" value="NZ_CP006911.1"/>
</dbReference>
<accession>A0A0M4L5H4</accession>
<dbReference type="STRING" id="1125411.W908_04805"/>
<protein>
    <submittedName>
        <fullName evidence="1">Deoxygenase</fullName>
    </submittedName>
</protein>
<dbReference type="PANTHER" id="PTHR20883">
    <property type="entry name" value="PHYTANOYL-COA DIOXYGENASE DOMAIN CONTAINING 1"/>
    <property type="match status" value="1"/>
</dbReference>
<name>A0A0M4L5H4_9GAMM</name>